<dbReference type="Proteomes" id="UP000737113">
    <property type="component" value="Unassembled WGS sequence"/>
</dbReference>
<comment type="caution">
    <text evidence="1">The sequence shown here is derived from an EMBL/GenBank/DDBJ whole genome shotgun (WGS) entry which is preliminary data.</text>
</comment>
<gene>
    <name evidence="1" type="ORF">HC757_02370</name>
</gene>
<keyword evidence="2" id="KW-1185">Reference proteome</keyword>
<accession>A0A972FY33</accession>
<protein>
    <submittedName>
        <fullName evidence="1">Uncharacterized protein</fullName>
    </submittedName>
</protein>
<dbReference type="RefSeq" id="WP_169562688.1">
    <property type="nucleotide sequence ID" value="NZ_JAAXYH010000001.1"/>
</dbReference>
<dbReference type="EMBL" id="JAAXYH010000001">
    <property type="protein sequence ID" value="NMH64021.1"/>
    <property type="molecule type" value="Genomic_DNA"/>
</dbReference>
<organism evidence="1 2">
    <name type="scientific">Shewanella salipaludis</name>
    <dbReference type="NCBI Taxonomy" id="2723052"/>
    <lineage>
        <taxon>Bacteria</taxon>
        <taxon>Pseudomonadati</taxon>
        <taxon>Pseudomonadota</taxon>
        <taxon>Gammaproteobacteria</taxon>
        <taxon>Alteromonadales</taxon>
        <taxon>Shewanellaceae</taxon>
        <taxon>Shewanella</taxon>
    </lineage>
</organism>
<name>A0A972FY33_9GAMM</name>
<dbReference type="AlphaFoldDB" id="A0A972FY33"/>
<proteinExistence type="predicted"/>
<evidence type="ECO:0000313" key="2">
    <source>
        <dbReference type="Proteomes" id="UP000737113"/>
    </source>
</evidence>
<sequence>MLSTTEFPLPSFAEVAIVGNAAGDWQPAETGVTFVFNGTRAQGDALTPDGRVINIANGPYAGVAAAFEVQGSRHREALIAGLTATAQTLEKELGCWPSSGLTTLVLMARTATRLRVSRMSLLPSLARPPGMRAEQHLPCMVHNWLGERRIALALAADLSPQQLDWPELYLASPVSAQTLSTQALSTQALANQGRSTQAFEPGFYAGLTSDPFPVLQALAKDKGDGAAEPAQGRLSTLDLLANSGIDLWLQHADDAKLRAAEALFFNQTPELCPSVWYLVDNQASLRLDAIRQRLAYCQQRRLLAARNQNSERK</sequence>
<evidence type="ECO:0000313" key="1">
    <source>
        <dbReference type="EMBL" id="NMH64021.1"/>
    </source>
</evidence>
<reference evidence="1" key="1">
    <citation type="submission" date="2020-04" db="EMBL/GenBank/DDBJ databases">
        <title>Description of Shewanella salipaludis sp. nov., isolated from a salt marsh.</title>
        <authorList>
            <person name="Park S."/>
            <person name="Yoon J.-H."/>
        </authorList>
    </citation>
    <scope>NUCLEOTIDE SEQUENCE</scope>
    <source>
        <strain evidence="1">SHSM-M6</strain>
    </source>
</reference>